<dbReference type="PANTHER" id="PTHR31389:SF4">
    <property type="entry name" value="LD39211P"/>
    <property type="match status" value="1"/>
</dbReference>
<organism evidence="2 3">
    <name type="scientific">Mortierella isabellina</name>
    <name type="common">Filamentous fungus</name>
    <name type="synonym">Umbelopsis isabellina</name>
    <dbReference type="NCBI Taxonomy" id="91625"/>
    <lineage>
        <taxon>Eukaryota</taxon>
        <taxon>Fungi</taxon>
        <taxon>Fungi incertae sedis</taxon>
        <taxon>Mucoromycota</taxon>
        <taxon>Mucoromycotina</taxon>
        <taxon>Umbelopsidomycetes</taxon>
        <taxon>Umbelopsidales</taxon>
        <taxon>Umbelopsidaceae</taxon>
        <taxon>Umbelopsis</taxon>
    </lineage>
</organism>
<proteinExistence type="predicted"/>
<feature type="transmembrane region" description="Helical" evidence="1">
    <location>
        <begin position="7"/>
        <end position="27"/>
    </location>
</feature>
<evidence type="ECO:0000256" key="1">
    <source>
        <dbReference type="SAM" id="Phobius"/>
    </source>
</evidence>
<dbReference type="PANTHER" id="PTHR31389">
    <property type="entry name" value="LD39211P"/>
    <property type="match status" value="1"/>
</dbReference>
<accession>A0A8H7Q5Z6</accession>
<dbReference type="AlphaFoldDB" id="A0A8H7Q5Z6"/>
<protein>
    <submittedName>
        <fullName evidence="2">Uncharacterized protein</fullName>
    </submittedName>
</protein>
<name>A0A8H7Q5Z6_MORIS</name>
<keyword evidence="3" id="KW-1185">Reference proteome</keyword>
<keyword evidence="1" id="KW-0472">Membrane</keyword>
<sequence>MGLKRTGIVQIMILVIIWIVFMTRWLVKNYSSGNFSFDRHCYSANGCPLKTFLSPVQEPIQELESSVQELESFQELQALQEIVSVPETETIETGRKFPYTILTAASGNHLCSLESFLYHLHDLRRKIPEEEFPRIVVYNIGMNRTHLPILNQLQANGIIDENIIFDFNKYPDFWDVSINAGEYGWKTGIIEEARQKYGGVLLWLDSGDSPSKDFLRSIVHFIKLNGFWSPRSSATMETWTHAGLFKYFDAEKKDYNDYINCNGAIIGFDTANATVVDNIMIPWYNCGLDKNCIAPEGSNRSNHRQDQAALTFLAYRSGHECYGPPIIWGVDTHKDIDCKVSLQKVRNKKKLFNPSSLDLPKWFRTDTEELAHHPEWRYATDEDYRAAVARI</sequence>
<keyword evidence="1" id="KW-0812">Transmembrane</keyword>
<dbReference type="OrthoDB" id="5954868at2759"/>
<dbReference type="EMBL" id="JAEPQZ010000001">
    <property type="protein sequence ID" value="KAG2185893.1"/>
    <property type="molecule type" value="Genomic_DNA"/>
</dbReference>
<evidence type="ECO:0000313" key="3">
    <source>
        <dbReference type="Proteomes" id="UP000654370"/>
    </source>
</evidence>
<gene>
    <name evidence="2" type="ORF">INT43_002331</name>
</gene>
<evidence type="ECO:0000313" key="2">
    <source>
        <dbReference type="EMBL" id="KAG2185893.1"/>
    </source>
</evidence>
<keyword evidence="1" id="KW-1133">Transmembrane helix</keyword>
<reference evidence="2" key="1">
    <citation type="submission" date="2020-12" db="EMBL/GenBank/DDBJ databases">
        <title>Metabolic potential, ecology and presence of endohyphal bacteria is reflected in genomic diversity of Mucoromycotina.</title>
        <authorList>
            <person name="Muszewska A."/>
            <person name="Okrasinska A."/>
            <person name="Steczkiewicz K."/>
            <person name="Drgas O."/>
            <person name="Orlowska M."/>
            <person name="Perlinska-Lenart U."/>
            <person name="Aleksandrzak-Piekarczyk T."/>
            <person name="Szatraj K."/>
            <person name="Zielenkiewicz U."/>
            <person name="Pilsyk S."/>
            <person name="Malc E."/>
            <person name="Mieczkowski P."/>
            <person name="Kruszewska J.S."/>
            <person name="Biernat P."/>
            <person name="Pawlowska J."/>
        </authorList>
    </citation>
    <scope>NUCLEOTIDE SEQUENCE</scope>
    <source>
        <strain evidence="2">WA0000067209</strain>
    </source>
</reference>
<comment type="caution">
    <text evidence="2">The sequence shown here is derived from an EMBL/GenBank/DDBJ whole genome shotgun (WGS) entry which is preliminary data.</text>
</comment>
<dbReference type="Proteomes" id="UP000654370">
    <property type="component" value="Unassembled WGS sequence"/>
</dbReference>